<dbReference type="InterPro" id="IPR003593">
    <property type="entry name" value="AAA+_ATPase"/>
</dbReference>
<dbReference type="Pfam" id="PF00664">
    <property type="entry name" value="ABC_membrane"/>
    <property type="match status" value="1"/>
</dbReference>
<name>A0A1H4LWR0_9HYPH</name>
<feature type="transmembrane region" description="Helical" evidence="10">
    <location>
        <begin position="173"/>
        <end position="195"/>
    </location>
</feature>
<keyword evidence="5 10" id="KW-0812">Transmembrane</keyword>
<accession>A0A1H4LWR0</accession>
<dbReference type="CDD" id="cd18587">
    <property type="entry name" value="ABC_6TM_LapB_like"/>
    <property type="match status" value="1"/>
</dbReference>
<dbReference type="Pfam" id="PF00005">
    <property type="entry name" value="ABC_tran"/>
    <property type="match status" value="1"/>
</dbReference>
<dbReference type="InterPro" id="IPR027417">
    <property type="entry name" value="P-loop_NTPase"/>
</dbReference>
<dbReference type="SUPFAM" id="SSF90123">
    <property type="entry name" value="ABC transporter transmembrane region"/>
    <property type="match status" value="1"/>
</dbReference>
<evidence type="ECO:0000256" key="5">
    <source>
        <dbReference type="ARBA" id="ARBA00022692"/>
    </source>
</evidence>
<dbReference type="InterPro" id="IPR017750">
    <property type="entry name" value="ATPase_T1SS"/>
</dbReference>
<dbReference type="EMBL" id="FNSL01000001">
    <property type="protein sequence ID" value="SEB75018.1"/>
    <property type="molecule type" value="Genomic_DNA"/>
</dbReference>
<feature type="transmembrane region" description="Helical" evidence="10">
    <location>
        <begin position="307"/>
        <end position="326"/>
    </location>
</feature>
<evidence type="ECO:0000256" key="8">
    <source>
        <dbReference type="ARBA" id="ARBA00022989"/>
    </source>
</evidence>
<evidence type="ECO:0000313" key="13">
    <source>
        <dbReference type="EMBL" id="SEB75018.1"/>
    </source>
</evidence>
<dbReference type="Proteomes" id="UP000199064">
    <property type="component" value="Unassembled WGS sequence"/>
</dbReference>
<dbReference type="InterPro" id="IPR003439">
    <property type="entry name" value="ABC_transporter-like_ATP-bd"/>
</dbReference>
<dbReference type="GO" id="GO:0015421">
    <property type="term" value="F:ABC-type oligopeptide transporter activity"/>
    <property type="evidence" value="ECO:0007669"/>
    <property type="project" value="TreeGrafter"/>
</dbReference>
<dbReference type="PROSITE" id="PS50929">
    <property type="entry name" value="ABC_TM1F"/>
    <property type="match status" value="1"/>
</dbReference>
<evidence type="ECO:0000256" key="4">
    <source>
        <dbReference type="ARBA" id="ARBA00022475"/>
    </source>
</evidence>
<keyword evidence="3" id="KW-0813">Transport</keyword>
<dbReference type="RefSeq" id="WP_090329337.1">
    <property type="nucleotide sequence ID" value="NZ_FNSL01000001.1"/>
</dbReference>
<evidence type="ECO:0000256" key="1">
    <source>
        <dbReference type="ARBA" id="ARBA00004651"/>
    </source>
</evidence>
<dbReference type="GO" id="GO:0005886">
    <property type="term" value="C:plasma membrane"/>
    <property type="evidence" value="ECO:0007669"/>
    <property type="project" value="UniProtKB-SubCell"/>
</dbReference>
<feature type="transmembrane region" description="Helical" evidence="10">
    <location>
        <begin position="207"/>
        <end position="224"/>
    </location>
</feature>
<comment type="similarity">
    <text evidence="2">Belongs to the ABC transporter superfamily.</text>
</comment>
<feature type="transmembrane region" description="Helical" evidence="10">
    <location>
        <begin position="279"/>
        <end position="301"/>
    </location>
</feature>
<evidence type="ECO:0000256" key="2">
    <source>
        <dbReference type="ARBA" id="ARBA00005417"/>
    </source>
</evidence>
<keyword evidence="8 10" id="KW-1133">Transmembrane helix</keyword>
<dbReference type="Gene3D" id="3.40.50.300">
    <property type="entry name" value="P-loop containing nucleotide triphosphate hydrolases"/>
    <property type="match status" value="1"/>
</dbReference>
<gene>
    <name evidence="13" type="ORF">SAMN05216452_3029</name>
</gene>
<dbReference type="PROSITE" id="PS50893">
    <property type="entry name" value="ABC_TRANSPORTER_2"/>
    <property type="match status" value="1"/>
</dbReference>
<sequence>MEQLRNNPVAGTPLQAGSFRFAFREIAQFLARPSSETVLFSDTPFDEENPSLEDIERLSARIGLEVEQHSRRELAGGALDLPVLVVFEDGTAQALLEPLPNDHLRTTLLPDPIAEEGIALRDVLSRNIRLILSFSVIYLNQSESTDSTQAKQIEKRHWLTTTLAPFWKSYAQVAIAALFVNLLALASPLFVMNVYDRVLPNQATATLWVLALGVAGAILFDLLLKSVRAALIDYAGRKADLKLSYLLFEKVLHATMASRPMSTGEYANRVTQYEFVREFFTSNTISTLIDSVFVFVFIAVIYSVGGWLAVIPATAFAFALIIGLIAQSRIGRRVAAANNEAAQRQSLLVETISTIETVKSLRAERTLLRRWSELAKNASRTAEGIKQLSAWAANMTQFVQQLVTVGLVVAGAYEFSEGNISTGAIIATVMLSGRAVAPLGQIAMTLSRMRQALLSLRILNTIMEQPEDRPESAGFVNREIRSGDVAFRNVGFTYPEAASPALVDFNLSVKGGERVGIIGRIGSGKTTAGRLLAGLYPPSSGNLLLDGVDIRQYHPSVVRSAVVFTSQSADLFSGSVKENLLMAKPGATDDELVAAAESAGVDAFVARHPRGYDMPVGERGSQLSGGQRQAVAIARVLLSDPRVVFMDEPSGAMDLASERELIARMKTAFREDVTLIISTHRHSMLQLVDRLVVIDQGRVIADGPKERVIEELQKNAGGGRSGRKQ</sequence>
<keyword evidence="7 13" id="KW-0067">ATP-binding</keyword>
<dbReference type="GO" id="GO:0005524">
    <property type="term" value="F:ATP binding"/>
    <property type="evidence" value="ECO:0007669"/>
    <property type="project" value="UniProtKB-KW"/>
</dbReference>
<evidence type="ECO:0000256" key="10">
    <source>
        <dbReference type="SAM" id="Phobius"/>
    </source>
</evidence>
<evidence type="ECO:0000259" key="12">
    <source>
        <dbReference type="PROSITE" id="PS50929"/>
    </source>
</evidence>
<dbReference type="NCBIfam" id="TIGR03375">
    <property type="entry name" value="type_I_sec_LssB"/>
    <property type="match status" value="1"/>
</dbReference>
<evidence type="ECO:0000313" key="14">
    <source>
        <dbReference type="Proteomes" id="UP000199064"/>
    </source>
</evidence>
<dbReference type="InterPro" id="IPR011527">
    <property type="entry name" value="ABC1_TM_dom"/>
</dbReference>
<keyword evidence="14" id="KW-1185">Reference proteome</keyword>
<dbReference type="FunFam" id="3.40.50.300:FF:000299">
    <property type="entry name" value="ABC transporter ATP-binding protein/permease"/>
    <property type="match status" value="1"/>
</dbReference>
<dbReference type="GO" id="GO:0016887">
    <property type="term" value="F:ATP hydrolysis activity"/>
    <property type="evidence" value="ECO:0007669"/>
    <property type="project" value="InterPro"/>
</dbReference>
<proteinExistence type="inferred from homology"/>
<dbReference type="InterPro" id="IPR036640">
    <property type="entry name" value="ABC1_TM_sf"/>
</dbReference>
<dbReference type="InterPro" id="IPR039421">
    <property type="entry name" value="Type_1_exporter"/>
</dbReference>
<keyword evidence="6" id="KW-0547">Nucleotide-binding</keyword>
<reference evidence="14" key="1">
    <citation type="submission" date="2016-10" db="EMBL/GenBank/DDBJ databases">
        <authorList>
            <person name="Varghese N."/>
            <person name="Submissions S."/>
        </authorList>
    </citation>
    <scope>NUCLEOTIDE SEQUENCE [LARGE SCALE GENOMIC DNA]</scope>
    <source>
        <strain evidence="14">ES.061</strain>
    </source>
</reference>
<protein>
    <submittedName>
        <fullName evidence="13">ATP-binding cassette, subfamily C, LapB</fullName>
    </submittedName>
</protein>
<keyword evidence="4" id="KW-1003">Cell membrane</keyword>
<dbReference type="AlphaFoldDB" id="A0A1H4LWR0"/>
<feature type="domain" description="ABC transmembrane type-1" evidence="12">
    <location>
        <begin position="173"/>
        <end position="451"/>
    </location>
</feature>
<dbReference type="Gene3D" id="1.20.1560.10">
    <property type="entry name" value="ABC transporter type 1, transmembrane domain"/>
    <property type="match status" value="1"/>
</dbReference>
<evidence type="ECO:0000256" key="9">
    <source>
        <dbReference type="ARBA" id="ARBA00023136"/>
    </source>
</evidence>
<dbReference type="PROSITE" id="PS00211">
    <property type="entry name" value="ABC_TRANSPORTER_1"/>
    <property type="match status" value="1"/>
</dbReference>
<evidence type="ECO:0000259" key="11">
    <source>
        <dbReference type="PROSITE" id="PS50893"/>
    </source>
</evidence>
<dbReference type="InterPro" id="IPR017871">
    <property type="entry name" value="ABC_transporter-like_CS"/>
</dbReference>
<organism evidence="13 14">
    <name type="scientific">Nitratireductor aquibiodomus</name>
    <dbReference type="NCBI Taxonomy" id="204799"/>
    <lineage>
        <taxon>Bacteria</taxon>
        <taxon>Pseudomonadati</taxon>
        <taxon>Pseudomonadota</taxon>
        <taxon>Alphaproteobacteria</taxon>
        <taxon>Hyphomicrobiales</taxon>
        <taxon>Phyllobacteriaceae</taxon>
        <taxon>Nitratireductor</taxon>
    </lineage>
</organism>
<evidence type="ECO:0000256" key="3">
    <source>
        <dbReference type="ARBA" id="ARBA00022448"/>
    </source>
</evidence>
<evidence type="ECO:0000256" key="7">
    <source>
        <dbReference type="ARBA" id="ARBA00022840"/>
    </source>
</evidence>
<dbReference type="PANTHER" id="PTHR43394">
    <property type="entry name" value="ATP-DEPENDENT PERMEASE MDL1, MITOCHONDRIAL"/>
    <property type="match status" value="1"/>
</dbReference>
<comment type="subcellular location">
    <subcellularLocation>
        <location evidence="1">Cell membrane</location>
        <topology evidence="1">Multi-pass membrane protein</topology>
    </subcellularLocation>
</comment>
<dbReference type="PANTHER" id="PTHR43394:SF1">
    <property type="entry name" value="ATP-BINDING CASSETTE SUB-FAMILY B MEMBER 10, MITOCHONDRIAL"/>
    <property type="match status" value="1"/>
</dbReference>
<keyword evidence="9 10" id="KW-0472">Membrane</keyword>
<evidence type="ECO:0000256" key="6">
    <source>
        <dbReference type="ARBA" id="ARBA00022741"/>
    </source>
</evidence>
<dbReference type="SMART" id="SM00382">
    <property type="entry name" value="AAA"/>
    <property type="match status" value="1"/>
</dbReference>
<feature type="domain" description="ABC transporter" evidence="11">
    <location>
        <begin position="480"/>
        <end position="721"/>
    </location>
</feature>
<dbReference type="SUPFAM" id="SSF52540">
    <property type="entry name" value="P-loop containing nucleoside triphosphate hydrolases"/>
    <property type="match status" value="1"/>
</dbReference>